<protein>
    <submittedName>
        <fullName evidence="1">Uncharacterized protein</fullName>
    </submittedName>
</protein>
<gene>
    <name evidence="1" type="ORF">LCGC14_1993500</name>
</gene>
<comment type="caution">
    <text evidence="1">The sequence shown here is derived from an EMBL/GenBank/DDBJ whole genome shotgun (WGS) entry which is preliminary data.</text>
</comment>
<evidence type="ECO:0000313" key="1">
    <source>
        <dbReference type="EMBL" id="KKL81562.1"/>
    </source>
</evidence>
<sequence>MADAKNRGLMRLANRILINLNAVAPSEMSLYQVPLNKEALPVMVILRELSADAANAVVTFGLYGVAGNVDQWLSDVTLSGFDAVDKGGVIMPIPAATPVVQDLLTAGQEFGVEITTAAGGACTCTMDTFGYEWDV</sequence>
<dbReference type="AlphaFoldDB" id="A0A0F9I2I9"/>
<proteinExistence type="predicted"/>
<organism evidence="1">
    <name type="scientific">marine sediment metagenome</name>
    <dbReference type="NCBI Taxonomy" id="412755"/>
    <lineage>
        <taxon>unclassified sequences</taxon>
        <taxon>metagenomes</taxon>
        <taxon>ecological metagenomes</taxon>
    </lineage>
</organism>
<dbReference type="EMBL" id="LAZR01022525">
    <property type="protein sequence ID" value="KKL81562.1"/>
    <property type="molecule type" value="Genomic_DNA"/>
</dbReference>
<reference evidence="1" key="1">
    <citation type="journal article" date="2015" name="Nature">
        <title>Complex archaea that bridge the gap between prokaryotes and eukaryotes.</title>
        <authorList>
            <person name="Spang A."/>
            <person name="Saw J.H."/>
            <person name="Jorgensen S.L."/>
            <person name="Zaremba-Niedzwiedzka K."/>
            <person name="Martijn J."/>
            <person name="Lind A.E."/>
            <person name="van Eijk R."/>
            <person name="Schleper C."/>
            <person name="Guy L."/>
            <person name="Ettema T.J."/>
        </authorList>
    </citation>
    <scope>NUCLEOTIDE SEQUENCE</scope>
</reference>
<accession>A0A0F9I2I9</accession>
<name>A0A0F9I2I9_9ZZZZ</name>